<dbReference type="GO" id="GO:0005524">
    <property type="term" value="F:ATP binding"/>
    <property type="evidence" value="ECO:0007669"/>
    <property type="project" value="UniProtKB-KW"/>
</dbReference>
<keyword evidence="1" id="KW-0547">Nucleotide-binding</keyword>
<reference evidence="6" key="1">
    <citation type="submission" date="2016-10" db="EMBL/GenBank/DDBJ databases">
        <authorList>
            <person name="Varghese N."/>
            <person name="Submissions S."/>
        </authorList>
    </citation>
    <scope>NUCLEOTIDE SEQUENCE [LARGE SCALE GENOMIC DNA]</scope>
    <source>
        <strain evidence="6">CGMCC 1.11012</strain>
    </source>
</reference>
<organism evidence="5 6">
    <name type="scientific">Paenibacillus typhae</name>
    <dbReference type="NCBI Taxonomy" id="1174501"/>
    <lineage>
        <taxon>Bacteria</taxon>
        <taxon>Bacillati</taxon>
        <taxon>Bacillota</taxon>
        <taxon>Bacilli</taxon>
        <taxon>Bacillales</taxon>
        <taxon>Paenibacillaceae</taxon>
        <taxon>Paenibacillus</taxon>
    </lineage>
</organism>
<dbReference type="InterPro" id="IPR017871">
    <property type="entry name" value="ABC_transporter-like_CS"/>
</dbReference>
<evidence type="ECO:0000256" key="2">
    <source>
        <dbReference type="ARBA" id="ARBA00022840"/>
    </source>
</evidence>
<feature type="domain" description="ABC transporter" evidence="4">
    <location>
        <begin position="349"/>
        <end position="564"/>
    </location>
</feature>
<dbReference type="InterPro" id="IPR003593">
    <property type="entry name" value="AAA+_ATPase"/>
</dbReference>
<evidence type="ECO:0000256" key="1">
    <source>
        <dbReference type="ARBA" id="ARBA00022741"/>
    </source>
</evidence>
<keyword evidence="3" id="KW-0175">Coiled coil</keyword>
<dbReference type="AlphaFoldDB" id="A0A1G8TRY0"/>
<dbReference type="SMART" id="SM00382">
    <property type="entry name" value="AAA"/>
    <property type="match status" value="2"/>
</dbReference>
<protein>
    <submittedName>
        <fullName evidence="5">ATPase components of ABC transporters with duplicated ATPase domains</fullName>
    </submittedName>
</protein>
<evidence type="ECO:0000259" key="4">
    <source>
        <dbReference type="PROSITE" id="PS50893"/>
    </source>
</evidence>
<sequence length="614" mass="69478">MTAMTILKAKDLKKEWDGTPLFEGVSFEIAEGERVLLFGRNGTGKTTLLQGLQGRLAFEEGSVYYGLEREEWGVLDQQLETDLGVSVIEFVLAASEQLAGLKGRMELLADRLEETGGTDEAAVAEYGEAYDRYLLLDGYGWEAKAEKCLRHLKLEPSLWSQPYRQLSGGQKTRVQLAALLARQPRLLVLDEPTNHLDEKTMIWLEEWVRTYPGTVLYVSHDRAFIDRTATSVLELSPTGCRRYPGAYTQYREQKELELKTLESQHKKQELEKEKLLESIRRYALWFQQAHTAAGQNDFLRSKSKKNVSRLHAKEASLQRLEKNRVELPKAAPKLNMKLEGEDFQGDALVTLDDISLAYDGGPQLLEHFSLTLRRGDRLSVLGPNGAGKSSLLKLIAGAAQPTGGRLRLHPRTKIAYFAQELEHLNPELTILDSLLELPGMTQTEARTILGCFLFPREDVFKRIGDLSLGEKCRVAFLRLYFGKANLLVLDEPTNYLDIDTRERVEEALAAYPGGLVIVSHDRYLHTRVANRLLLLGRGQRPQFFSGTFEEYYAKERSRVLTPEEQAREGEMQLLQLRLAGLMSREAAGTEAEDRELLEEILAVQQAIQSKIKEI</sequence>
<evidence type="ECO:0000313" key="5">
    <source>
        <dbReference type="EMBL" id="SDJ44281.1"/>
    </source>
</evidence>
<dbReference type="EMBL" id="FNDX01000017">
    <property type="protein sequence ID" value="SDJ44281.1"/>
    <property type="molecule type" value="Genomic_DNA"/>
</dbReference>
<evidence type="ECO:0000256" key="3">
    <source>
        <dbReference type="SAM" id="Coils"/>
    </source>
</evidence>
<dbReference type="STRING" id="1174501.SAMN05216192_11762"/>
<dbReference type="PANTHER" id="PTHR42855:SF2">
    <property type="entry name" value="DRUG RESISTANCE ABC TRANSPORTER,ATP-BINDING PROTEIN"/>
    <property type="match status" value="1"/>
</dbReference>
<dbReference type="Pfam" id="PF00005">
    <property type="entry name" value="ABC_tran"/>
    <property type="match status" value="2"/>
</dbReference>
<dbReference type="RefSeq" id="WP_244157720.1">
    <property type="nucleotide sequence ID" value="NZ_FNDX01000017.1"/>
</dbReference>
<dbReference type="NCBIfam" id="NF000355">
    <property type="entry name" value="ribo_prot_ABC_F"/>
    <property type="match status" value="1"/>
</dbReference>
<dbReference type="Pfam" id="PF12848">
    <property type="entry name" value="ABC_tran_Xtn"/>
    <property type="match status" value="1"/>
</dbReference>
<dbReference type="InterPro" id="IPR032781">
    <property type="entry name" value="ABC_tran_Xtn"/>
</dbReference>
<dbReference type="Proteomes" id="UP000199050">
    <property type="component" value="Unassembled WGS sequence"/>
</dbReference>
<evidence type="ECO:0000313" key="6">
    <source>
        <dbReference type="Proteomes" id="UP000199050"/>
    </source>
</evidence>
<dbReference type="InterPro" id="IPR027417">
    <property type="entry name" value="P-loop_NTPase"/>
</dbReference>
<feature type="domain" description="ABC transporter" evidence="4">
    <location>
        <begin position="7"/>
        <end position="263"/>
    </location>
</feature>
<proteinExistence type="predicted"/>
<gene>
    <name evidence="5" type="ORF">SAMN05216192_11762</name>
</gene>
<dbReference type="Gene3D" id="3.40.50.300">
    <property type="entry name" value="P-loop containing nucleotide triphosphate hydrolases"/>
    <property type="match status" value="2"/>
</dbReference>
<dbReference type="PROSITE" id="PS00211">
    <property type="entry name" value="ABC_TRANSPORTER_1"/>
    <property type="match status" value="1"/>
</dbReference>
<keyword evidence="6" id="KW-1185">Reference proteome</keyword>
<keyword evidence="2" id="KW-0067">ATP-binding</keyword>
<dbReference type="PROSITE" id="PS50893">
    <property type="entry name" value="ABC_TRANSPORTER_2"/>
    <property type="match status" value="2"/>
</dbReference>
<dbReference type="PANTHER" id="PTHR42855">
    <property type="entry name" value="ABC TRANSPORTER ATP-BINDING SUBUNIT"/>
    <property type="match status" value="1"/>
</dbReference>
<dbReference type="InterPro" id="IPR003439">
    <property type="entry name" value="ABC_transporter-like_ATP-bd"/>
</dbReference>
<accession>A0A1G8TRY0</accession>
<name>A0A1G8TRY0_9BACL</name>
<dbReference type="GO" id="GO:0016887">
    <property type="term" value="F:ATP hydrolysis activity"/>
    <property type="evidence" value="ECO:0007669"/>
    <property type="project" value="InterPro"/>
</dbReference>
<dbReference type="FunFam" id="3.40.50.300:FF:000011">
    <property type="entry name" value="Putative ABC transporter ATP-binding component"/>
    <property type="match status" value="1"/>
</dbReference>
<dbReference type="CDD" id="cd03221">
    <property type="entry name" value="ABCF_EF-3"/>
    <property type="match status" value="2"/>
</dbReference>
<dbReference type="SUPFAM" id="SSF52540">
    <property type="entry name" value="P-loop containing nucleoside triphosphate hydrolases"/>
    <property type="match status" value="2"/>
</dbReference>
<feature type="coiled-coil region" evidence="3">
    <location>
        <begin position="251"/>
        <end position="278"/>
    </location>
</feature>
<dbReference type="InterPro" id="IPR051309">
    <property type="entry name" value="ABCF_ATPase"/>
</dbReference>